<keyword evidence="2" id="KW-1185">Reference proteome</keyword>
<reference evidence="1" key="1">
    <citation type="submission" date="2021-09" db="EMBL/GenBank/DDBJ databases">
        <title>The genome of Mauremys mutica provides insights into the evolution of semi-aquatic lifestyle.</title>
        <authorList>
            <person name="Gong S."/>
            <person name="Gao Y."/>
        </authorList>
    </citation>
    <scope>NUCLEOTIDE SEQUENCE</scope>
    <source>
        <strain evidence="1">MM-2020</strain>
        <tissue evidence="1">Muscle</tissue>
    </source>
</reference>
<evidence type="ECO:0000313" key="1">
    <source>
        <dbReference type="EMBL" id="KAH1169346.1"/>
    </source>
</evidence>
<evidence type="ECO:0000313" key="2">
    <source>
        <dbReference type="Proteomes" id="UP000827986"/>
    </source>
</evidence>
<protein>
    <submittedName>
        <fullName evidence="1">Uncharacterized protein</fullName>
    </submittedName>
</protein>
<dbReference type="EMBL" id="JAHDVG010000485">
    <property type="protein sequence ID" value="KAH1169346.1"/>
    <property type="molecule type" value="Genomic_DNA"/>
</dbReference>
<name>A0A9D3WY87_9SAUR</name>
<dbReference type="AlphaFoldDB" id="A0A9D3WY87"/>
<dbReference type="Proteomes" id="UP000827986">
    <property type="component" value="Unassembled WGS sequence"/>
</dbReference>
<comment type="caution">
    <text evidence="1">The sequence shown here is derived from an EMBL/GenBank/DDBJ whole genome shotgun (WGS) entry which is preliminary data.</text>
</comment>
<gene>
    <name evidence="1" type="ORF">KIL84_013936</name>
</gene>
<sequence>MCLVIPIDAMGLPAHLKLGMCLSNFLIQGQSSPLMGTAAHQGNLSLGVSRSFNLLFFLQLKKQSLKLKPSLILDHIFFGGKKILIDFQNILFSSLCSKTLQVINVWRISLNNLIQQVKCMT</sequence>
<organism evidence="1 2">
    <name type="scientific">Mauremys mutica</name>
    <name type="common">yellowpond turtle</name>
    <dbReference type="NCBI Taxonomy" id="74926"/>
    <lineage>
        <taxon>Eukaryota</taxon>
        <taxon>Metazoa</taxon>
        <taxon>Chordata</taxon>
        <taxon>Craniata</taxon>
        <taxon>Vertebrata</taxon>
        <taxon>Euteleostomi</taxon>
        <taxon>Archelosauria</taxon>
        <taxon>Testudinata</taxon>
        <taxon>Testudines</taxon>
        <taxon>Cryptodira</taxon>
        <taxon>Durocryptodira</taxon>
        <taxon>Testudinoidea</taxon>
        <taxon>Geoemydidae</taxon>
        <taxon>Geoemydinae</taxon>
        <taxon>Mauremys</taxon>
    </lineage>
</organism>
<accession>A0A9D3WY87</accession>
<proteinExistence type="predicted"/>